<dbReference type="Proteomes" id="UP000694397">
    <property type="component" value="Chromosome 2"/>
</dbReference>
<dbReference type="AlphaFoldDB" id="A0A8C9RKF7"/>
<reference evidence="6 7" key="1">
    <citation type="submission" date="2019-04" db="EMBL/GenBank/DDBJ databases">
        <authorList>
            <consortium name="Wellcome Sanger Institute Data Sharing"/>
        </authorList>
    </citation>
    <scope>NUCLEOTIDE SEQUENCE [LARGE SCALE GENOMIC DNA]</scope>
</reference>
<accession>A0A8C9RKF7</accession>
<dbReference type="Gene3D" id="1.25.40.20">
    <property type="entry name" value="Ankyrin repeat-containing domain"/>
    <property type="match status" value="3"/>
</dbReference>
<evidence type="ECO:0000313" key="6">
    <source>
        <dbReference type="Ensembl" id="ENSSFOP00015018213.2"/>
    </source>
</evidence>
<dbReference type="InterPro" id="IPR002110">
    <property type="entry name" value="Ankyrin_rpt"/>
</dbReference>
<dbReference type="SMART" id="SM00969">
    <property type="entry name" value="SOCS_box"/>
    <property type="match status" value="1"/>
</dbReference>
<dbReference type="GO" id="GO:0016567">
    <property type="term" value="P:protein ubiquitination"/>
    <property type="evidence" value="ECO:0007669"/>
    <property type="project" value="UniProtKB-UniPathway"/>
</dbReference>
<dbReference type="GO" id="GO:0035556">
    <property type="term" value="P:intracellular signal transduction"/>
    <property type="evidence" value="ECO:0007669"/>
    <property type="project" value="InterPro"/>
</dbReference>
<dbReference type="OrthoDB" id="20872at2759"/>
<feature type="domain" description="SOCS box" evidence="5">
    <location>
        <begin position="528"/>
        <end position="574"/>
    </location>
</feature>
<dbReference type="PROSITE" id="PS50088">
    <property type="entry name" value="ANK_REPEAT"/>
    <property type="match status" value="5"/>
</dbReference>
<dbReference type="Pfam" id="PF00023">
    <property type="entry name" value="Ank"/>
    <property type="match status" value="1"/>
</dbReference>
<keyword evidence="3 4" id="KW-0040">ANK repeat</keyword>
<evidence type="ECO:0000256" key="1">
    <source>
        <dbReference type="ARBA" id="ARBA00004906"/>
    </source>
</evidence>
<dbReference type="InterPro" id="IPR036036">
    <property type="entry name" value="SOCS_box-like_dom_sf"/>
</dbReference>
<evidence type="ECO:0000256" key="2">
    <source>
        <dbReference type="ARBA" id="ARBA00022737"/>
    </source>
</evidence>
<evidence type="ECO:0000256" key="3">
    <source>
        <dbReference type="ARBA" id="ARBA00023043"/>
    </source>
</evidence>
<protein>
    <submittedName>
        <fullName evidence="6">Ankyrin repeat and SOCS box containing 15</fullName>
    </submittedName>
</protein>
<evidence type="ECO:0000313" key="7">
    <source>
        <dbReference type="Proteomes" id="UP000694397"/>
    </source>
</evidence>
<dbReference type="Ensembl" id="ENSSFOT00015018423.2">
    <property type="protein sequence ID" value="ENSSFOP00015018213.2"/>
    <property type="gene ID" value="ENSSFOG00015011697.2"/>
</dbReference>
<dbReference type="PANTHER" id="PTHR24173">
    <property type="entry name" value="ANKYRIN REPEAT CONTAINING"/>
    <property type="match status" value="1"/>
</dbReference>
<reference evidence="6" key="2">
    <citation type="submission" date="2025-08" db="UniProtKB">
        <authorList>
            <consortium name="Ensembl"/>
        </authorList>
    </citation>
    <scope>IDENTIFICATION</scope>
</reference>
<name>A0A8C9RKF7_SCLFO</name>
<dbReference type="GeneTree" id="ENSGT00940000157073"/>
<dbReference type="PROSITE" id="PS50225">
    <property type="entry name" value="SOCS"/>
    <property type="match status" value="1"/>
</dbReference>
<dbReference type="SUPFAM" id="SSF48403">
    <property type="entry name" value="Ankyrin repeat"/>
    <property type="match status" value="2"/>
</dbReference>
<evidence type="ECO:0000256" key="4">
    <source>
        <dbReference type="PROSITE-ProRule" id="PRU00023"/>
    </source>
</evidence>
<organism evidence="6 7">
    <name type="scientific">Scleropages formosus</name>
    <name type="common">Asian bonytongue</name>
    <name type="synonym">Osteoglossum formosum</name>
    <dbReference type="NCBI Taxonomy" id="113540"/>
    <lineage>
        <taxon>Eukaryota</taxon>
        <taxon>Metazoa</taxon>
        <taxon>Chordata</taxon>
        <taxon>Craniata</taxon>
        <taxon>Vertebrata</taxon>
        <taxon>Euteleostomi</taxon>
        <taxon>Actinopterygii</taxon>
        <taxon>Neopterygii</taxon>
        <taxon>Teleostei</taxon>
        <taxon>Osteoglossocephala</taxon>
        <taxon>Osteoglossomorpha</taxon>
        <taxon>Osteoglossiformes</taxon>
        <taxon>Osteoglossidae</taxon>
        <taxon>Scleropages</taxon>
    </lineage>
</organism>
<keyword evidence="7" id="KW-1185">Reference proteome</keyword>
<dbReference type="InterPro" id="IPR001496">
    <property type="entry name" value="SOCS_box"/>
</dbReference>
<evidence type="ECO:0000259" key="5">
    <source>
        <dbReference type="PROSITE" id="PS50225"/>
    </source>
</evidence>
<reference evidence="6" key="3">
    <citation type="submission" date="2025-09" db="UniProtKB">
        <authorList>
            <consortium name="Ensembl"/>
        </authorList>
    </citation>
    <scope>IDENTIFICATION</scope>
</reference>
<feature type="repeat" description="ANK" evidence="4">
    <location>
        <begin position="348"/>
        <end position="380"/>
    </location>
</feature>
<keyword evidence="2" id="KW-0677">Repeat</keyword>
<dbReference type="PANTHER" id="PTHR24173:SF87">
    <property type="entry name" value="ANKYRIN REPEAT AND SOCS BOX CONTAINING 14"/>
    <property type="match status" value="1"/>
</dbReference>
<feature type="repeat" description="ANK" evidence="4">
    <location>
        <begin position="241"/>
        <end position="273"/>
    </location>
</feature>
<dbReference type="PROSITE" id="PS50297">
    <property type="entry name" value="ANK_REP_REGION"/>
    <property type="match status" value="5"/>
</dbReference>
<feature type="repeat" description="ANK" evidence="4">
    <location>
        <begin position="208"/>
        <end position="240"/>
    </location>
</feature>
<comment type="pathway">
    <text evidence="1">Protein modification; protein ubiquitination.</text>
</comment>
<feature type="repeat" description="ANK" evidence="4">
    <location>
        <begin position="306"/>
        <end position="338"/>
    </location>
</feature>
<dbReference type="SMART" id="SM00248">
    <property type="entry name" value="ANK"/>
    <property type="match status" value="10"/>
</dbReference>
<dbReference type="InterPro" id="IPR036770">
    <property type="entry name" value="Ankyrin_rpt-contain_sf"/>
</dbReference>
<dbReference type="Pfam" id="PF12796">
    <property type="entry name" value="Ank_2"/>
    <property type="match status" value="4"/>
</dbReference>
<dbReference type="Pfam" id="PF07525">
    <property type="entry name" value="SOCS_box"/>
    <property type="match status" value="1"/>
</dbReference>
<dbReference type="UniPathway" id="UPA00143"/>
<dbReference type="SUPFAM" id="SSF158235">
    <property type="entry name" value="SOCS box-like"/>
    <property type="match status" value="1"/>
</dbReference>
<gene>
    <name evidence="6" type="primary">ASB15</name>
</gene>
<sequence>MDDISEMDEDQLLDYVIRLSIEDSCKELPSTKPTSSRAASDEQVTIQAAIEEGDTHTLEELCECPAAFGELDAGGWLPLHRAAVQPVKQVLKLVLDASYELNLEEKTLEGETALTLAVQAGHVENVKILLERGASPHNTNDKNESPLLLAIRIGSYELVSVLIENKALVDQVCLRHWTAMHEAAKVGCSDIAVLLLRNGARITHLTGHGVMPIGIAAEFGQTDVLDLLIQKGGDVNAQSYNGESVLYDAAGSGNPDCIDLLLQSGADPDVPSMSRHLPIHRAAYLGHYLALELLIQVTSRQAIAACGQSPVHSAADGGHVECLRLLIESGFDVNAILEKHISENYADMRKSALYFAVSNGDVTCAEMLLNAGANPDADPLRCLLVAVRAGRYEIVRLLLAKQADVNCYFTAVSDTVFPTALQYCLRDEMMMRLLLNNGYDAESCFLCCHDRAPDLGTFWMGLYLYEIYIQKDKIPFCDFIGLSWLNDMVGNVVRILLDYVSHVPICSSLKRTLEKKKEWSEICDILGSPRHLKHLCRLAIRRQMTPRCLCDPDIMDSFPFPHRLKDYLLYKEHDLYSRISGTSV</sequence>
<feature type="repeat" description="ANK" evidence="4">
    <location>
        <begin position="109"/>
        <end position="141"/>
    </location>
</feature>
<proteinExistence type="predicted"/>
<dbReference type="Gene3D" id="1.10.750.20">
    <property type="entry name" value="SOCS box"/>
    <property type="match status" value="1"/>
</dbReference>